<organism evidence="2 3">
    <name type="scientific">Microbacter margulisiae</name>
    <dbReference type="NCBI Taxonomy" id="1350067"/>
    <lineage>
        <taxon>Bacteria</taxon>
        <taxon>Pseudomonadati</taxon>
        <taxon>Bacteroidota</taxon>
        <taxon>Bacteroidia</taxon>
        <taxon>Bacteroidales</taxon>
        <taxon>Porphyromonadaceae</taxon>
        <taxon>Microbacter</taxon>
    </lineage>
</organism>
<evidence type="ECO:0000259" key="1">
    <source>
        <dbReference type="Pfam" id="PF19576"/>
    </source>
</evidence>
<feature type="domain" description="Putative acyltransferase ACT14924-like acyltransferase" evidence="1">
    <location>
        <begin position="28"/>
        <end position="271"/>
    </location>
</feature>
<dbReference type="AlphaFoldDB" id="A0A7W5DQK8"/>
<keyword evidence="3" id="KW-1185">Reference proteome</keyword>
<dbReference type="RefSeq" id="WP_183413022.1">
    <property type="nucleotide sequence ID" value="NZ_JACHYB010000001.1"/>
</dbReference>
<dbReference type="InterPro" id="IPR045746">
    <property type="entry name" value="ACT14924-like_Acyltransf_dom"/>
</dbReference>
<sequence>MKRTVIDIDYLEKASPLFNGKWGHGLARFLMHFLAIDKVNWAYGRSCDHSGATFTSGLLKDFGVDYRVGNAERLQQLPQGAFITVSNHPYGALDGIMIIDLIASSRPDYKVMVNQILTLIEAMNDNFISVKPRIGNNPLNPSASFNGVKETLLRLKEGHPVGFFPAGGVSFFSLKKFHAIDREWQESILKLIQKAEVPVVPVRFFDGNSPFFYFLGLINWRVRTLRMAHEMFNKKNKHPRIGIGEIVAPEQLAQFDDIRSMGAFLRQQVYGMPKPAIYLDKNAFLNRSTE</sequence>
<dbReference type="Pfam" id="PF19576">
    <property type="entry name" value="Acyltransf_2"/>
    <property type="match status" value="1"/>
</dbReference>
<evidence type="ECO:0000313" key="3">
    <source>
        <dbReference type="Proteomes" id="UP000544222"/>
    </source>
</evidence>
<proteinExistence type="predicted"/>
<gene>
    <name evidence="2" type="ORF">FHX64_001400</name>
</gene>
<reference evidence="2 3" key="1">
    <citation type="submission" date="2020-08" db="EMBL/GenBank/DDBJ databases">
        <title>Genomic Encyclopedia of Type Strains, Phase IV (KMG-IV): sequencing the most valuable type-strain genomes for metagenomic binning, comparative biology and taxonomic classification.</title>
        <authorList>
            <person name="Goeker M."/>
        </authorList>
    </citation>
    <scope>NUCLEOTIDE SEQUENCE [LARGE SCALE GENOMIC DNA]</scope>
    <source>
        <strain evidence="2 3">DSM 27471</strain>
    </source>
</reference>
<comment type="caution">
    <text evidence="2">The sequence shown here is derived from an EMBL/GenBank/DDBJ whole genome shotgun (WGS) entry which is preliminary data.</text>
</comment>
<evidence type="ECO:0000313" key="2">
    <source>
        <dbReference type="EMBL" id="MBB3187237.1"/>
    </source>
</evidence>
<dbReference type="EMBL" id="JACHYB010000001">
    <property type="protein sequence ID" value="MBB3187237.1"/>
    <property type="molecule type" value="Genomic_DNA"/>
</dbReference>
<name>A0A7W5DQK8_9PORP</name>
<dbReference type="Proteomes" id="UP000544222">
    <property type="component" value="Unassembled WGS sequence"/>
</dbReference>
<protein>
    <submittedName>
        <fullName evidence="2">Putative hemolysin</fullName>
    </submittedName>
</protein>
<dbReference type="CDD" id="cd07986">
    <property type="entry name" value="LPLAT_ACT14924-like"/>
    <property type="match status" value="1"/>
</dbReference>
<accession>A0A7W5DQK8</accession>